<reference evidence="3" key="1">
    <citation type="submission" date="2016-06" db="UniProtKB">
        <authorList>
            <consortium name="WormBaseParasite"/>
        </authorList>
    </citation>
    <scope>IDENTIFICATION</scope>
</reference>
<dbReference type="CDD" id="cd00051">
    <property type="entry name" value="EFh"/>
    <property type="match status" value="1"/>
</dbReference>
<organism evidence="3">
    <name type="scientific">Schistocephalus solidus</name>
    <name type="common">Tapeworm</name>
    <dbReference type="NCBI Taxonomy" id="70667"/>
    <lineage>
        <taxon>Eukaryota</taxon>
        <taxon>Metazoa</taxon>
        <taxon>Spiralia</taxon>
        <taxon>Lophotrochozoa</taxon>
        <taxon>Platyhelminthes</taxon>
        <taxon>Cestoda</taxon>
        <taxon>Eucestoda</taxon>
        <taxon>Diphyllobothriidea</taxon>
        <taxon>Diphyllobothriidae</taxon>
        <taxon>Schistocephalus</taxon>
    </lineage>
</organism>
<evidence type="ECO:0000259" key="2">
    <source>
        <dbReference type="PROSITE" id="PS50222"/>
    </source>
</evidence>
<dbReference type="PROSITE" id="PS00018">
    <property type="entry name" value="EF_HAND_1"/>
    <property type="match status" value="2"/>
</dbReference>
<dbReference type="InterPro" id="IPR018247">
    <property type="entry name" value="EF_Hand_1_Ca_BS"/>
</dbReference>
<protein>
    <submittedName>
        <fullName evidence="3">Calmodulin</fullName>
    </submittedName>
</protein>
<evidence type="ECO:0000313" key="3">
    <source>
        <dbReference type="WBParaSite" id="SSLN_0001790301-mRNA-1"/>
    </source>
</evidence>
<dbReference type="SMART" id="SM00054">
    <property type="entry name" value="EFh"/>
    <property type="match status" value="2"/>
</dbReference>
<proteinExistence type="predicted"/>
<dbReference type="PROSITE" id="PS50222">
    <property type="entry name" value="EF_HAND_2"/>
    <property type="match status" value="2"/>
</dbReference>
<feature type="domain" description="EF-hand" evidence="2">
    <location>
        <begin position="1"/>
        <end position="31"/>
    </location>
</feature>
<keyword evidence="1" id="KW-0106">Calcium</keyword>
<name>A0A183TLA0_SCHSO</name>
<accession>A0A183TLA0</accession>
<dbReference type="Gene3D" id="1.10.238.10">
    <property type="entry name" value="EF-hand"/>
    <property type="match status" value="1"/>
</dbReference>
<dbReference type="GO" id="GO:0005509">
    <property type="term" value="F:calcium ion binding"/>
    <property type="evidence" value="ECO:0007669"/>
    <property type="project" value="InterPro"/>
</dbReference>
<dbReference type="WBParaSite" id="SSLN_0001790301-mRNA-1">
    <property type="protein sequence ID" value="SSLN_0001790301-mRNA-1"/>
    <property type="gene ID" value="SSLN_0001790301"/>
</dbReference>
<sequence length="63" mass="7382">LRRLFNELDRDKSGKISVAELRVALEQHRGQRMREEDVKKFLATLDANKDGELSIEEFNTMFS</sequence>
<feature type="domain" description="EF-hand" evidence="2">
    <location>
        <begin position="33"/>
        <end position="63"/>
    </location>
</feature>
<dbReference type="InterPro" id="IPR002048">
    <property type="entry name" value="EF_hand_dom"/>
</dbReference>
<dbReference type="Pfam" id="PF13499">
    <property type="entry name" value="EF-hand_7"/>
    <property type="match status" value="1"/>
</dbReference>
<evidence type="ECO:0000256" key="1">
    <source>
        <dbReference type="ARBA" id="ARBA00022837"/>
    </source>
</evidence>
<dbReference type="InterPro" id="IPR011992">
    <property type="entry name" value="EF-hand-dom_pair"/>
</dbReference>
<dbReference type="SUPFAM" id="SSF47473">
    <property type="entry name" value="EF-hand"/>
    <property type="match status" value="1"/>
</dbReference>
<dbReference type="AlphaFoldDB" id="A0A183TLA0"/>